<keyword evidence="2" id="KW-0418">Kinase</keyword>
<accession>A0A4V1RR24</accession>
<dbReference type="PROSITE" id="PS50921">
    <property type="entry name" value="ANTAR"/>
    <property type="match status" value="1"/>
</dbReference>
<evidence type="ECO:0000259" key="6">
    <source>
        <dbReference type="PROSITE" id="PS50921"/>
    </source>
</evidence>
<reference evidence="7 8" key="1">
    <citation type="submission" date="2019-01" db="EMBL/GenBank/DDBJ databases">
        <title>Novel species of Nocardioides.</title>
        <authorList>
            <person name="Liu Q."/>
            <person name="X Y.-H."/>
        </authorList>
    </citation>
    <scope>NUCLEOTIDE SEQUENCE [LARGE SCALE GENOMIC DNA]</scope>
    <source>
        <strain evidence="7 8">HLT2-9</strain>
    </source>
</reference>
<dbReference type="InterPro" id="IPR036388">
    <property type="entry name" value="WH-like_DNA-bd_sf"/>
</dbReference>
<dbReference type="OrthoDB" id="7466251at2"/>
<dbReference type="GO" id="GO:0016301">
    <property type="term" value="F:kinase activity"/>
    <property type="evidence" value="ECO:0007669"/>
    <property type="project" value="UniProtKB-KW"/>
</dbReference>
<dbReference type="SUPFAM" id="SSF55781">
    <property type="entry name" value="GAF domain-like"/>
    <property type="match status" value="1"/>
</dbReference>
<dbReference type="Pfam" id="PF13185">
    <property type="entry name" value="GAF_2"/>
    <property type="match status" value="1"/>
</dbReference>
<dbReference type="Gene3D" id="3.30.450.40">
    <property type="match status" value="1"/>
</dbReference>
<comment type="caution">
    <text evidence="7">The sequence shown here is derived from an EMBL/GenBank/DDBJ whole genome shotgun (WGS) entry which is preliminary data.</text>
</comment>
<dbReference type="InterPro" id="IPR029016">
    <property type="entry name" value="GAF-like_dom_sf"/>
</dbReference>
<evidence type="ECO:0000256" key="4">
    <source>
        <dbReference type="ARBA" id="ARBA00023163"/>
    </source>
</evidence>
<dbReference type="AlphaFoldDB" id="A0A4V1RR24"/>
<evidence type="ECO:0000313" key="8">
    <source>
        <dbReference type="Proteomes" id="UP000291101"/>
    </source>
</evidence>
<sequence length="261" mass="28307">MSHLAAPSIQRLSAPPDATNGRSSADGVDASDASGVLDERHRLAEFAQLVQALSAAPDETVRLQLAVDSTVKLVTRCDHAGITINAKRGLFTRLSSDDVGQRADELQLEMGEGPCLDVAQDQDTLVSADLARERRWPTWAARVHRELGVGSMMSVPVHTYGALSLYARHGQHFDTDDVAVGHTIAAHLAVVMTTAREIDHLGLALVSRIVIGRAEGILMERLDLDADRAFDYLRRVSSQTNVKLIDIAEEIARSRALPHLA</sequence>
<dbReference type="RefSeq" id="WP_129424067.1">
    <property type="nucleotide sequence ID" value="NZ_SDWV01000001.1"/>
</dbReference>
<feature type="domain" description="ANTAR" evidence="6">
    <location>
        <begin position="191"/>
        <end position="252"/>
    </location>
</feature>
<protein>
    <submittedName>
        <fullName evidence="7">ANTAR domain-containing protein</fullName>
    </submittedName>
</protein>
<dbReference type="InterPro" id="IPR005561">
    <property type="entry name" value="ANTAR"/>
</dbReference>
<dbReference type="SUPFAM" id="SSF52172">
    <property type="entry name" value="CheY-like"/>
    <property type="match status" value="1"/>
</dbReference>
<keyword evidence="3" id="KW-0805">Transcription regulation</keyword>
<dbReference type="InterPro" id="IPR011006">
    <property type="entry name" value="CheY-like_superfamily"/>
</dbReference>
<feature type="region of interest" description="Disordered" evidence="5">
    <location>
        <begin position="1"/>
        <end position="31"/>
    </location>
</feature>
<dbReference type="Proteomes" id="UP000291101">
    <property type="component" value="Unassembled WGS sequence"/>
</dbReference>
<keyword evidence="8" id="KW-1185">Reference proteome</keyword>
<dbReference type="SMART" id="SM00065">
    <property type="entry name" value="GAF"/>
    <property type="match status" value="1"/>
</dbReference>
<dbReference type="InterPro" id="IPR003018">
    <property type="entry name" value="GAF"/>
</dbReference>
<dbReference type="InterPro" id="IPR012074">
    <property type="entry name" value="GAF_ANTAR"/>
</dbReference>
<dbReference type="EMBL" id="SDWV01000001">
    <property type="protein sequence ID" value="RYC14867.1"/>
    <property type="molecule type" value="Genomic_DNA"/>
</dbReference>
<keyword evidence="1" id="KW-0808">Transferase</keyword>
<evidence type="ECO:0000256" key="1">
    <source>
        <dbReference type="ARBA" id="ARBA00022679"/>
    </source>
</evidence>
<proteinExistence type="predicted"/>
<evidence type="ECO:0000256" key="5">
    <source>
        <dbReference type="SAM" id="MobiDB-lite"/>
    </source>
</evidence>
<organism evidence="7 8">
    <name type="scientific">Nocardioides zhouii</name>
    <dbReference type="NCBI Taxonomy" id="1168729"/>
    <lineage>
        <taxon>Bacteria</taxon>
        <taxon>Bacillati</taxon>
        <taxon>Actinomycetota</taxon>
        <taxon>Actinomycetes</taxon>
        <taxon>Propionibacteriales</taxon>
        <taxon>Nocardioidaceae</taxon>
        <taxon>Nocardioides</taxon>
    </lineage>
</organism>
<evidence type="ECO:0000256" key="2">
    <source>
        <dbReference type="ARBA" id="ARBA00022777"/>
    </source>
</evidence>
<name>A0A4V1RR24_9ACTN</name>
<dbReference type="Pfam" id="PF03861">
    <property type="entry name" value="ANTAR"/>
    <property type="match status" value="1"/>
</dbReference>
<dbReference type="SMART" id="SM01012">
    <property type="entry name" value="ANTAR"/>
    <property type="match status" value="1"/>
</dbReference>
<dbReference type="GO" id="GO:0003723">
    <property type="term" value="F:RNA binding"/>
    <property type="evidence" value="ECO:0007669"/>
    <property type="project" value="InterPro"/>
</dbReference>
<evidence type="ECO:0000256" key="3">
    <source>
        <dbReference type="ARBA" id="ARBA00023015"/>
    </source>
</evidence>
<keyword evidence="4" id="KW-0804">Transcription</keyword>
<gene>
    <name evidence="7" type="ORF">EUA94_01735</name>
</gene>
<dbReference type="Gene3D" id="1.10.10.10">
    <property type="entry name" value="Winged helix-like DNA-binding domain superfamily/Winged helix DNA-binding domain"/>
    <property type="match status" value="1"/>
</dbReference>
<dbReference type="PIRSF" id="PIRSF036625">
    <property type="entry name" value="GAF_ANTAR"/>
    <property type="match status" value="1"/>
</dbReference>
<evidence type="ECO:0000313" key="7">
    <source>
        <dbReference type="EMBL" id="RYC14867.1"/>
    </source>
</evidence>